<dbReference type="InterPro" id="IPR036249">
    <property type="entry name" value="Thioredoxin-like_sf"/>
</dbReference>
<dbReference type="PANTHER" id="PTHR32419">
    <property type="entry name" value="GLUTATHIONYL-HYDROQUINONE REDUCTASE"/>
    <property type="match status" value="1"/>
</dbReference>
<dbReference type="Pfam" id="PF13410">
    <property type="entry name" value="GST_C_2"/>
    <property type="match status" value="1"/>
</dbReference>
<dbReference type="InterPro" id="IPR004045">
    <property type="entry name" value="Glutathione_S-Trfase_N"/>
</dbReference>
<dbReference type="EMBL" id="JANQDX010000016">
    <property type="protein sequence ID" value="KAL0910238.1"/>
    <property type="molecule type" value="Genomic_DNA"/>
</dbReference>
<dbReference type="SUPFAM" id="SSF47616">
    <property type="entry name" value="GST C-terminal domain-like"/>
    <property type="match status" value="1"/>
</dbReference>
<dbReference type="Pfam" id="PF13409">
    <property type="entry name" value="GST_N_2"/>
    <property type="match status" value="1"/>
</dbReference>
<dbReference type="Proteomes" id="UP001552299">
    <property type="component" value="Unassembled WGS sequence"/>
</dbReference>
<feature type="domain" description="GST C-terminal" evidence="1">
    <location>
        <begin position="196"/>
        <end position="316"/>
    </location>
</feature>
<dbReference type="InterPro" id="IPR016639">
    <property type="entry name" value="GST_Omega/GSH"/>
</dbReference>
<dbReference type="FunFam" id="3.40.30.10:FF:000198">
    <property type="entry name" value="Glutathione S-transferase family protein"/>
    <property type="match status" value="1"/>
</dbReference>
<protein>
    <recommendedName>
        <fullName evidence="1">GST C-terminal domain-containing protein</fullName>
    </recommendedName>
</protein>
<reference evidence="2 3" key="1">
    <citation type="journal article" date="2024" name="Plant Biotechnol. J.">
        <title>Dendrobium thyrsiflorum genome and its molecular insights into genes involved in important horticultural traits.</title>
        <authorList>
            <person name="Chen B."/>
            <person name="Wang J.Y."/>
            <person name="Zheng P.J."/>
            <person name="Li K.L."/>
            <person name="Liang Y.M."/>
            <person name="Chen X.F."/>
            <person name="Zhang C."/>
            <person name="Zhao X."/>
            <person name="He X."/>
            <person name="Zhang G.Q."/>
            <person name="Liu Z.J."/>
            <person name="Xu Q."/>
        </authorList>
    </citation>
    <scope>NUCLEOTIDE SEQUENCE [LARGE SCALE GENOMIC DNA]</scope>
    <source>
        <strain evidence="2">GZMU011</strain>
    </source>
</reference>
<dbReference type="Gene3D" id="3.40.30.10">
    <property type="entry name" value="Glutaredoxin"/>
    <property type="match status" value="1"/>
</dbReference>
<proteinExistence type="predicted"/>
<evidence type="ECO:0000313" key="3">
    <source>
        <dbReference type="Proteomes" id="UP001552299"/>
    </source>
</evidence>
<evidence type="ECO:0000313" key="2">
    <source>
        <dbReference type="EMBL" id="KAL0910238.1"/>
    </source>
</evidence>
<gene>
    <name evidence="2" type="ORF">M5K25_021198</name>
</gene>
<dbReference type="Gene3D" id="1.20.1050.10">
    <property type="match status" value="1"/>
</dbReference>
<dbReference type="InterPro" id="IPR036282">
    <property type="entry name" value="Glutathione-S-Trfase_C_sf"/>
</dbReference>
<evidence type="ECO:0000259" key="1">
    <source>
        <dbReference type="PROSITE" id="PS50405"/>
    </source>
</evidence>
<dbReference type="PROSITE" id="PS50405">
    <property type="entry name" value="GST_CTER"/>
    <property type="match status" value="1"/>
</dbReference>
<dbReference type="PANTHER" id="PTHR32419:SF6">
    <property type="entry name" value="GLUTATHIONE S-TRANSFERASE OMEGA-LIKE 1-RELATED"/>
    <property type="match status" value="1"/>
</dbReference>
<name>A0ABD0UC07_DENTH</name>
<sequence length="526" mass="59034">MFSPVVSNFYVSFISSCSFYSKQTLSMSSRFALDVVSEAGAFVRAPSSFRNFISKDQASQFPAESGRYHLYVSYACPWASRCLAYLKLKGLDKAISYTVVKSILERTKETDDHFGWVFPASSTEETGADPDLLNGAKSVRELYELASSNYSGRYTVPVLWDKKLKTIVNNESSEIIRMFNTEFNEIAENSDLDLYPSHLQAVIDEVNELVYDAINNGVYKCGFAIKQGPYDEAVVKLYNALDKCEEILSKQRYICGNELTEADIRLFVTLMRFDEHFASLVSSLPHRFPVRPLWFPMLGVAFLAGGWLVDFPENCFGVFFMAGCWFSRINLLAFPLPCAVDSREVLMADTFLYKVADMRYLEVDFLHFASLVSSLSHRFPVRPLRFPMLGVAFLAGGWLVDFPENCSGVFFMVGCWFSRINLLAFPLPCAVDSREVLMADTFLYKVADMRYLEVDFLLGRGARIQLANAIVETGNAGATIQFGSVDFPAITARTASIPANGRNTEGFARRLNATEAPTRRVHLPAP</sequence>
<comment type="caution">
    <text evidence="2">The sequence shown here is derived from an EMBL/GenBank/DDBJ whole genome shotgun (WGS) entry which is preliminary data.</text>
</comment>
<keyword evidence="3" id="KW-1185">Reference proteome</keyword>
<dbReference type="InterPro" id="IPR010987">
    <property type="entry name" value="Glutathione-S-Trfase_C-like"/>
</dbReference>
<dbReference type="SUPFAM" id="SSF52833">
    <property type="entry name" value="Thioredoxin-like"/>
    <property type="match status" value="1"/>
</dbReference>
<organism evidence="2 3">
    <name type="scientific">Dendrobium thyrsiflorum</name>
    <name type="common">Pinecone-like raceme dendrobium</name>
    <name type="synonym">Orchid</name>
    <dbReference type="NCBI Taxonomy" id="117978"/>
    <lineage>
        <taxon>Eukaryota</taxon>
        <taxon>Viridiplantae</taxon>
        <taxon>Streptophyta</taxon>
        <taxon>Embryophyta</taxon>
        <taxon>Tracheophyta</taxon>
        <taxon>Spermatophyta</taxon>
        <taxon>Magnoliopsida</taxon>
        <taxon>Liliopsida</taxon>
        <taxon>Asparagales</taxon>
        <taxon>Orchidaceae</taxon>
        <taxon>Epidendroideae</taxon>
        <taxon>Malaxideae</taxon>
        <taxon>Dendrobiinae</taxon>
        <taxon>Dendrobium</taxon>
    </lineage>
</organism>
<accession>A0ABD0UC07</accession>
<dbReference type="AlphaFoldDB" id="A0ABD0UC07"/>